<keyword evidence="3" id="KW-1185">Reference proteome</keyword>
<dbReference type="Proteomes" id="UP000011593">
    <property type="component" value="Unassembled WGS sequence"/>
</dbReference>
<name>L9YKH6_NATP1</name>
<evidence type="ECO:0000313" key="2">
    <source>
        <dbReference type="EMBL" id="ELY74690.1"/>
    </source>
</evidence>
<reference evidence="2 3" key="1">
    <citation type="journal article" date="2014" name="PLoS Genet.">
        <title>Phylogenetically driven sequencing of extremely halophilic archaea reveals strategies for static and dynamic osmo-response.</title>
        <authorList>
            <person name="Becker E.A."/>
            <person name="Seitzer P.M."/>
            <person name="Tritt A."/>
            <person name="Larsen D."/>
            <person name="Krusor M."/>
            <person name="Yao A.I."/>
            <person name="Wu D."/>
            <person name="Madern D."/>
            <person name="Eisen J.A."/>
            <person name="Darling A.E."/>
            <person name="Facciotti M.T."/>
        </authorList>
    </citation>
    <scope>NUCLEOTIDE SEQUENCE [LARGE SCALE GENOMIC DNA]</scope>
    <source>
        <strain evidence="2 3">DSM 15624</strain>
    </source>
</reference>
<keyword evidence="1" id="KW-1133">Transmembrane helix</keyword>
<feature type="transmembrane region" description="Helical" evidence="1">
    <location>
        <begin position="48"/>
        <end position="65"/>
    </location>
</feature>
<keyword evidence="1" id="KW-0812">Transmembrane</keyword>
<comment type="caution">
    <text evidence="2">The sequence shown here is derived from an EMBL/GenBank/DDBJ whole genome shotgun (WGS) entry which is preliminary data.</text>
</comment>
<sequence>MYRPLETRHRFRLGRPARTRSVTGTRVGFDPGNYVVLRRGVRMRSRSTGVLTSAVLAFAVGYVLWPPGYVYWTRVADVLGEPLTLALVALLAAVGGAVATLRLAVPLADLVAGSVLAYAVGMALLESVITADSPVHFLLYGGLVLWYWLGATVAAVGRSSRDDRAVSSGRPE</sequence>
<evidence type="ECO:0000313" key="3">
    <source>
        <dbReference type="Proteomes" id="UP000011593"/>
    </source>
</evidence>
<evidence type="ECO:0000256" key="1">
    <source>
        <dbReference type="SAM" id="Phobius"/>
    </source>
</evidence>
<feature type="transmembrane region" description="Helical" evidence="1">
    <location>
        <begin position="137"/>
        <end position="157"/>
    </location>
</feature>
<dbReference type="EMBL" id="AOIE01000067">
    <property type="protein sequence ID" value="ELY74690.1"/>
    <property type="molecule type" value="Genomic_DNA"/>
</dbReference>
<gene>
    <name evidence="2" type="ORF">C488_11317</name>
</gene>
<dbReference type="PATRIC" id="fig|797303.5.peg.2279"/>
<protein>
    <submittedName>
        <fullName evidence="2">Uncharacterized protein</fullName>
    </submittedName>
</protein>
<proteinExistence type="predicted"/>
<accession>L9YKH6</accession>
<feature type="transmembrane region" description="Helical" evidence="1">
    <location>
        <begin position="85"/>
        <end position="103"/>
    </location>
</feature>
<keyword evidence="1" id="KW-0472">Membrane</keyword>
<dbReference type="AlphaFoldDB" id="L9YKH6"/>
<organism evidence="2 3">
    <name type="scientific">Natrinema pellirubrum (strain DSM 15624 / CIP 106293 / JCM 10476 / NCIMB 786 / 157)</name>
    <dbReference type="NCBI Taxonomy" id="797303"/>
    <lineage>
        <taxon>Archaea</taxon>
        <taxon>Methanobacteriati</taxon>
        <taxon>Methanobacteriota</taxon>
        <taxon>Stenosarchaea group</taxon>
        <taxon>Halobacteria</taxon>
        <taxon>Halobacteriales</taxon>
        <taxon>Natrialbaceae</taxon>
        <taxon>Natrinema</taxon>
    </lineage>
</organism>
<feature type="transmembrane region" description="Helical" evidence="1">
    <location>
        <begin position="110"/>
        <end position="131"/>
    </location>
</feature>